<sequence>MLPRLENDFRILTRLKLVPQRPGRDFGLGISKEADRREEVRGFYSDPRARHGHRTADLQESSNPVVRHVDFSLKTSARPLGFNFKTLASNSQPRFPARTQLIECAP</sequence>
<name>A0A645H4R1_9ZZZZ</name>
<protein>
    <submittedName>
        <fullName evidence="1">Uncharacterized protein</fullName>
    </submittedName>
</protein>
<gene>
    <name evidence="1" type="ORF">SDC9_181161</name>
</gene>
<proteinExistence type="predicted"/>
<reference evidence="1" key="1">
    <citation type="submission" date="2019-08" db="EMBL/GenBank/DDBJ databases">
        <authorList>
            <person name="Kucharzyk K."/>
            <person name="Murdoch R.W."/>
            <person name="Higgins S."/>
            <person name="Loffler F."/>
        </authorList>
    </citation>
    <scope>NUCLEOTIDE SEQUENCE</scope>
</reference>
<accession>A0A645H4R1</accession>
<comment type="caution">
    <text evidence="1">The sequence shown here is derived from an EMBL/GenBank/DDBJ whole genome shotgun (WGS) entry which is preliminary data.</text>
</comment>
<dbReference type="EMBL" id="VSSQ01086287">
    <property type="protein sequence ID" value="MPN33670.1"/>
    <property type="molecule type" value="Genomic_DNA"/>
</dbReference>
<dbReference type="AlphaFoldDB" id="A0A645H4R1"/>
<organism evidence="1">
    <name type="scientific">bioreactor metagenome</name>
    <dbReference type="NCBI Taxonomy" id="1076179"/>
    <lineage>
        <taxon>unclassified sequences</taxon>
        <taxon>metagenomes</taxon>
        <taxon>ecological metagenomes</taxon>
    </lineage>
</organism>
<evidence type="ECO:0000313" key="1">
    <source>
        <dbReference type="EMBL" id="MPN33670.1"/>
    </source>
</evidence>